<proteinExistence type="predicted"/>
<reference evidence="1" key="1">
    <citation type="submission" date="2024-03" db="EMBL/GenBank/DDBJ databases">
        <title>Eukaryotic viruses encode the ribosomal protein eL40.</title>
        <authorList>
            <person name="Thomy J."/>
            <person name="Schvarcz C.R."/>
            <person name="McBeain K.A."/>
            <person name="Edwards K.F."/>
            <person name="Steward G.F."/>
        </authorList>
    </citation>
    <scope>NUCLEOTIDE SEQUENCE</scope>
    <source>
        <strain evidence="1">FloV-SA2</strain>
    </source>
</reference>
<protein>
    <submittedName>
        <fullName evidence="1">Uncharacterized protein</fullName>
    </submittedName>
</protein>
<gene>
    <name evidence="1" type="ORF">FloV-SA2_00248</name>
</gene>
<name>A0AB39JBP7_9VIRU</name>
<sequence length="42" mass="5232">MISRIVHNHIPENQYEHKVFKKFIIENVKEDEYFIDIEKMLL</sequence>
<dbReference type="EMBL" id="PP542043">
    <property type="protein sequence ID" value="XDO02067.1"/>
    <property type="molecule type" value="Genomic_DNA"/>
</dbReference>
<organism evidence="1">
    <name type="scientific">Florenciella sp. virus SA2</name>
    <dbReference type="NCBI Taxonomy" id="3240092"/>
    <lineage>
        <taxon>Viruses</taxon>
    </lineage>
</organism>
<evidence type="ECO:0000313" key="1">
    <source>
        <dbReference type="EMBL" id="XDO02067.1"/>
    </source>
</evidence>
<accession>A0AB39JBP7</accession>